<dbReference type="GO" id="GO:0003677">
    <property type="term" value="F:DNA binding"/>
    <property type="evidence" value="ECO:0007669"/>
    <property type="project" value="InterPro"/>
</dbReference>
<protein>
    <submittedName>
        <fullName evidence="8">DNA ligase 1</fullName>
    </submittedName>
</protein>
<comment type="similarity">
    <text evidence="1">Belongs to the ATP-dependent DNA ligase family.</text>
</comment>
<dbReference type="PANTHER" id="PTHR45674">
    <property type="entry name" value="DNA LIGASE 1/3 FAMILY MEMBER"/>
    <property type="match status" value="1"/>
</dbReference>
<dbReference type="GO" id="GO:0006310">
    <property type="term" value="P:DNA recombination"/>
    <property type="evidence" value="ECO:0007669"/>
    <property type="project" value="InterPro"/>
</dbReference>
<keyword evidence="4" id="KW-0547">Nucleotide-binding</keyword>
<evidence type="ECO:0000256" key="2">
    <source>
        <dbReference type="ARBA" id="ARBA00022598"/>
    </source>
</evidence>
<evidence type="ECO:0000256" key="6">
    <source>
        <dbReference type="SAM" id="MobiDB-lite"/>
    </source>
</evidence>
<feature type="region of interest" description="Disordered" evidence="6">
    <location>
        <begin position="722"/>
        <end position="762"/>
    </location>
</feature>
<dbReference type="GO" id="GO:0005524">
    <property type="term" value="F:ATP binding"/>
    <property type="evidence" value="ECO:0007669"/>
    <property type="project" value="UniProtKB-KW"/>
</dbReference>
<comment type="caution">
    <text evidence="8">The sequence shown here is derived from an EMBL/GenBank/DDBJ whole genome shotgun (WGS) entry which is preliminary data.</text>
</comment>
<feature type="domain" description="ATP-dependent DNA ligase family profile" evidence="7">
    <location>
        <begin position="621"/>
        <end position="808"/>
    </location>
</feature>
<dbReference type="CDD" id="cd07969">
    <property type="entry name" value="OBF_DNA_ligase_I"/>
    <property type="match status" value="1"/>
</dbReference>
<organism evidence="8 9">
    <name type="scientific">Cryptococcus neoformans Tu259-1</name>
    <dbReference type="NCBI Taxonomy" id="1230072"/>
    <lineage>
        <taxon>Eukaryota</taxon>
        <taxon>Fungi</taxon>
        <taxon>Dikarya</taxon>
        <taxon>Basidiomycota</taxon>
        <taxon>Agaricomycotina</taxon>
        <taxon>Tremellomycetes</taxon>
        <taxon>Tremellales</taxon>
        <taxon>Cryptococcaceae</taxon>
        <taxon>Cryptococcus</taxon>
        <taxon>Cryptococcus neoformans species complex</taxon>
    </lineage>
</organism>
<dbReference type="InterPro" id="IPR012310">
    <property type="entry name" value="DNA_ligase_ATP-dep_cent"/>
</dbReference>
<dbReference type="Gene3D" id="3.30.470.30">
    <property type="entry name" value="DNA ligase/mRNA capping enzyme"/>
    <property type="match status" value="1"/>
</dbReference>
<keyword evidence="3" id="KW-0235">DNA replication</keyword>
<evidence type="ECO:0000313" key="9">
    <source>
        <dbReference type="Proteomes" id="UP000199727"/>
    </source>
</evidence>
<evidence type="ECO:0000259" key="7">
    <source>
        <dbReference type="PROSITE" id="PS50160"/>
    </source>
</evidence>
<dbReference type="GO" id="GO:0005634">
    <property type="term" value="C:nucleus"/>
    <property type="evidence" value="ECO:0007669"/>
    <property type="project" value="TreeGrafter"/>
</dbReference>
<dbReference type="InterPro" id="IPR016059">
    <property type="entry name" value="DNA_ligase_ATP-dep_CS"/>
</dbReference>
<evidence type="ECO:0000256" key="3">
    <source>
        <dbReference type="ARBA" id="ARBA00022705"/>
    </source>
</evidence>
<feature type="region of interest" description="Disordered" evidence="6">
    <location>
        <begin position="1"/>
        <end position="32"/>
    </location>
</feature>
<keyword evidence="2 8" id="KW-0436">Ligase</keyword>
<dbReference type="GO" id="GO:0006281">
    <property type="term" value="P:DNA repair"/>
    <property type="evidence" value="ECO:0007669"/>
    <property type="project" value="InterPro"/>
</dbReference>
<dbReference type="CDD" id="cd07900">
    <property type="entry name" value="Adenylation_DNA_ligase_I_Euk"/>
    <property type="match status" value="1"/>
</dbReference>
<reference evidence="8 9" key="1">
    <citation type="submission" date="2017-06" db="EMBL/GenBank/DDBJ databases">
        <title>Global population genomics of the pathogenic fungus Cryptococcus neoformans var. grubii.</title>
        <authorList>
            <person name="Cuomo C."/>
            <person name="Litvintseva A."/>
            <person name="Chen Y."/>
            <person name="Young S."/>
            <person name="Zeng Q."/>
            <person name="Chapman S."/>
            <person name="Gujja S."/>
            <person name="Saif S."/>
            <person name="Birren B."/>
        </authorList>
    </citation>
    <scope>NUCLEOTIDE SEQUENCE [LARGE SCALE GENOMIC DNA]</scope>
    <source>
        <strain evidence="8 9">Tu259-1</strain>
    </source>
</reference>
<dbReference type="SUPFAM" id="SSF56091">
    <property type="entry name" value="DNA ligase/mRNA capping enzyme, catalytic domain"/>
    <property type="match status" value="1"/>
</dbReference>
<dbReference type="OrthoDB" id="206088at2759"/>
<dbReference type="Pfam" id="PF04679">
    <property type="entry name" value="DNA_ligase_A_C"/>
    <property type="match status" value="1"/>
</dbReference>
<dbReference type="GO" id="GO:0003910">
    <property type="term" value="F:DNA ligase (ATP) activity"/>
    <property type="evidence" value="ECO:0007669"/>
    <property type="project" value="InterPro"/>
</dbReference>
<evidence type="ECO:0000256" key="5">
    <source>
        <dbReference type="ARBA" id="ARBA00022840"/>
    </source>
</evidence>
<dbReference type="InterPro" id="IPR050191">
    <property type="entry name" value="ATP-dep_DNA_ligase"/>
</dbReference>
<dbReference type="PANTHER" id="PTHR45674:SF9">
    <property type="entry name" value="DNA LIGASE 3"/>
    <property type="match status" value="1"/>
</dbReference>
<feature type="region of interest" description="Disordered" evidence="6">
    <location>
        <begin position="59"/>
        <end position="84"/>
    </location>
</feature>
<dbReference type="SUPFAM" id="SSF117018">
    <property type="entry name" value="ATP-dependent DNA ligase DNA-binding domain"/>
    <property type="match status" value="1"/>
</dbReference>
<dbReference type="Pfam" id="PF04675">
    <property type="entry name" value="DNA_ligase_A_N"/>
    <property type="match status" value="1"/>
</dbReference>
<dbReference type="InterPro" id="IPR012308">
    <property type="entry name" value="DNA_ligase_ATP-dep_N"/>
</dbReference>
<dbReference type="Gene3D" id="1.10.3260.10">
    <property type="entry name" value="DNA ligase, ATP-dependent, N-terminal domain"/>
    <property type="match status" value="1"/>
</dbReference>
<dbReference type="InterPro" id="IPR012340">
    <property type="entry name" value="NA-bd_OB-fold"/>
</dbReference>
<evidence type="ECO:0000313" key="8">
    <source>
        <dbReference type="EMBL" id="OXG28927.1"/>
    </source>
</evidence>
<dbReference type="GO" id="GO:0006273">
    <property type="term" value="P:lagging strand elongation"/>
    <property type="evidence" value="ECO:0007669"/>
    <property type="project" value="TreeGrafter"/>
</dbReference>
<evidence type="ECO:0000256" key="4">
    <source>
        <dbReference type="ARBA" id="ARBA00022741"/>
    </source>
</evidence>
<keyword evidence="5" id="KW-0067">ATP-binding</keyword>
<dbReference type="SUPFAM" id="SSF50249">
    <property type="entry name" value="Nucleic acid-binding proteins"/>
    <property type="match status" value="1"/>
</dbReference>
<dbReference type="EMBL" id="AMKT01000010">
    <property type="protein sequence ID" value="OXG28927.1"/>
    <property type="molecule type" value="Genomic_DNA"/>
</dbReference>
<sequence length="938" mass="103543">MPAEGKAKRGAKLQATSVTPPSKKFKQAAVTQQRPISSFFHSPVKSSIKAKEVIVIEDSDSDDYPESSSQAAIAHGGNDDLESSRNHVLQLPEEDQISPLSYVKEKDGPDLASNSKVFHERLKATSNGTAISSLTEGQSDRVYYSQNSKRTITRDEPVLPSSISEGSAQKIEFDCDPFTFDPSRVIATSWPKGRLPYSILVSVYVQLSSTKSRLAIVRILTNFLHLLMHASPSDLTSCLYLLSNHLAPSYIDCDLGIGSSILSKSIQEVSGLQARDLKQLWQKYGDPGDVAFEARSKLRTLVQPVPLLAGEVYDKLLEITKVKGSNSGKIKNELVRKLLIRAKGEEVRFLVRSIVGNLRIGAVRQTLLTALARAMTIIRLPTDLKQSIIPLPKATVNDGRNDKRSAIARAPPDAARDTAETLCLDAIRIVRKVYVRHPNYGDLVAGLKEGIESLENKVPVSVGIPLSPMLGSITRSLNEVFTRLGHLSFTAEAKLDGQRGQLHIRLGGPEGKDDGGGRWVYADNGRKLWVRLFSRHLEDMTDKYPDICHLALDLLSRPLPTERLSFPAVSSQSPSRVLDLLYISNITSVVMDTEIVALDKDTGNFRTFQELSNRAKKNVKMEDIKVVVGVFAFDLMVLNDVSLLDVPFSHRRHLLRALLPPFAPISNEVGHPVARFTHVESIDSADLTDPSVEMQAFFERVVEKKCEGLMVKLLENGEGLAGEDATEGGFGQEGGLEVKSEQKNGGRSKRQPLPATYEPDQRSQGWLKVKKDYLEGLGDSLDLVPIGAWWGQGRKAGWWSPILLACHNPDSGALEAVCKCMSGFSDAFYKDLSKRYPAEGMPSKCTKIAPIGFVNTNGLIPDVWFEPSEVWEIKGADITLSPVYPAASSHLGSERGLSVRFPRFIRVRDDKTWEDAMTSDQLADMYRRQIKEGEKSYG</sequence>
<dbReference type="Proteomes" id="UP000199727">
    <property type="component" value="Unassembled WGS sequence"/>
</dbReference>
<dbReference type="Pfam" id="PF01068">
    <property type="entry name" value="DNA_ligase_A_M"/>
    <property type="match status" value="1"/>
</dbReference>
<dbReference type="PROSITE" id="PS00697">
    <property type="entry name" value="DNA_LIGASE_A1"/>
    <property type="match status" value="1"/>
</dbReference>
<name>A0A854QQF5_CRYNE</name>
<proteinExistence type="inferred from homology"/>
<dbReference type="InterPro" id="IPR036599">
    <property type="entry name" value="DNA_ligase_N_sf"/>
</dbReference>
<dbReference type="FunFam" id="2.40.50.140:FF:000062">
    <property type="entry name" value="DNA ligase"/>
    <property type="match status" value="1"/>
</dbReference>
<accession>A0A854QQF5</accession>
<dbReference type="PROSITE" id="PS50160">
    <property type="entry name" value="DNA_LIGASE_A3"/>
    <property type="match status" value="1"/>
</dbReference>
<dbReference type="Gene3D" id="2.40.50.140">
    <property type="entry name" value="Nucleic acid-binding proteins"/>
    <property type="match status" value="1"/>
</dbReference>
<dbReference type="InterPro" id="IPR012309">
    <property type="entry name" value="DNA_ligase_ATP-dep_C"/>
</dbReference>
<dbReference type="Gene3D" id="3.30.1490.70">
    <property type="match status" value="1"/>
</dbReference>
<dbReference type="AlphaFoldDB" id="A0A854QQF5"/>
<gene>
    <name evidence="8" type="ORF">C361_00580</name>
</gene>
<evidence type="ECO:0000256" key="1">
    <source>
        <dbReference type="ARBA" id="ARBA00007572"/>
    </source>
</evidence>